<dbReference type="InterPro" id="IPR003656">
    <property type="entry name" value="Znf_BED"/>
</dbReference>
<dbReference type="GO" id="GO:0005634">
    <property type="term" value="C:nucleus"/>
    <property type="evidence" value="ECO:0007669"/>
    <property type="project" value="UniProtKB-SubCell"/>
</dbReference>
<dbReference type="InterPro" id="IPR052035">
    <property type="entry name" value="ZnF_BED_domain_contain"/>
</dbReference>
<evidence type="ECO:0000256" key="5">
    <source>
        <dbReference type="ARBA" id="ARBA00022833"/>
    </source>
</evidence>
<evidence type="ECO:0000256" key="4">
    <source>
        <dbReference type="ARBA" id="ARBA00022771"/>
    </source>
</evidence>
<dbReference type="AlphaFoldDB" id="A0A445ETL9"/>
<dbReference type="GO" id="GO:0008270">
    <property type="term" value="F:zinc ion binding"/>
    <property type="evidence" value="ECO:0007669"/>
    <property type="project" value="UniProtKB-KW"/>
</dbReference>
<comment type="subcellular location">
    <subcellularLocation>
        <location evidence="1">Nucleus</location>
    </subcellularLocation>
</comment>
<evidence type="ECO:0000313" key="13">
    <source>
        <dbReference type="EMBL" id="RYR78840.1"/>
    </source>
</evidence>
<dbReference type="PANTHER" id="PTHR46481">
    <property type="entry name" value="ZINC FINGER BED DOMAIN-CONTAINING PROTEIN 4"/>
    <property type="match status" value="1"/>
</dbReference>
<evidence type="ECO:0000256" key="9">
    <source>
        <dbReference type="ARBA" id="ARBA00023242"/>
    </source>
</evidence>
<evidence type="ECO:0000313" key="14">
    <source>
        <dbReference type="Proteomes" id="UP000289738"/>
    </source>
</evidence>
<evidence type="ECO:0000256" key="1">
    <source>
        <dbReference type="ARBA" id="ARBA00004123"/>
    </source>
</evidence>
<keyword evidence="9" id="KW-0539">Nucleus</keyword>
<comment type="subunit">
    <text evidence="2">Homodimer.</text>
</comment>
<dbReference type="STRING" id="3818.A0A445ETL9"/>
<dbReference type="SUPFAM" id="SSF57667">
    <property type="entry name" value="beta-beta-alpha zinc fingers"/>
    <property type="match status" value="1"/>
</dbReference>
<reference evidence="13 14" key="1">
    <citation type="submission" date="2019-01" db="EMBL/GenBank/DDBJ databases">
        <title>Sequencing of cultivated peanut Arachis hypogaea provides insights into genome evolution and oil improvement.</title>
        <authorList>
            <person name="Chen X."/>
        </authorList>
    </citation>
    <scope>NUCLEOTIDE SEQUENCE [LARGE SCALE GENOMIC DNA]</scope>
    <source>
        <strain evidence="14">cv. Fuhuasheng</strain>
        <tissue evidence="13">Leaves</tissue>
    </source>
</reference>
<evidence type="ECO:0000256" key="11">
    <source>
        <dbReference type="SAM" id="MobiDB-lite"/>
    </source>
</evidence>
<evidence type="ECO:0000256" key="3">
    <source>
        <dbReference type="ARBA" id="ARBA00022723"/>
    </source>
</evidence>
<gene>
    <name evidence="13" type="ORF">Ahy_A01g003707</name>
</gene>
<dbReference type="InterPro" id="IPR008906">
    <property type="entry name" value="HATC_C_dom"/>
</dbReference>
<keyword evidence="8" id="KW-0804">Transcription</keyword>
<keyword evidence="6" id="KW-0805">Transcription regulation</keyword>
<dbReference type="InterPro" id="IPR025525">
    <property type="entry name" value="hAT-like_transposase_RNase-H"/>
</dbReference>
<keyword evidence="5" id="KW-0862">Zinc</keyword>
<evidence type="ECO:0000256" key="2">
    <source>
        <dbReference type="ARBA" id="ARBA00011738"/>
    </source>
</evidence>
<evidence type="ECO:0000256" key="8">
    <source>
        <dbReference type="ARBA" id="ARBA00023163"/>
    </source>
</evidence>
<evidence type="ECO:0000256" key="10">
    <source>
        <dbReference type="PROSITE-ProRule" id="PRU00027"/>
    </source>
</evidence>
<dbReference type="SMART" id="SM00614">
    <property type="entry name" value="ZnF_BED"/>
    <property type="match status" value="1"/>
</dbReference>
<comment type="caution">
    <text evidence="13">The sequence shown here is derived from an EMBL/GenBank/DDBJ whole genome shotgun (WGS) entry which is preliminary data.</text>
</comment>
<dbReference type="Pfam" id="PF05699">
    <property type="entry name" value="Dimer_Tnp_hAT"/>
    <property type="match status" value="1"/>
</dbReference>
<keyword evidence="14" id="KW-1185">Reference proteome</keyword>
<dbReference type="SUPFAM" id="SSF53098">
    <property type="entry name" value="Ribonuclease H-like"/>
    <property type="match status" value="1"/>
</dbReference>
<dbReference type="Pfam" id="PF02892">
    <property type="entry name" value="zf-BED"/>
    <property type="match status" value="1"/>
</dbReference>
<dbReference type="InterPro" id="IPR012337">
    <property type="entry name" value="RNaseH-like_sf"/>
</dbReference>
<dbReference type="GO" id="GO:0046983">
    <property type="term" value="F:protein dimerization activity"/>
    <property type="evidence" value="ECO:0007669"/>
    <property type="project" value="InterPro"/>
</dbReference>
<proteinExistence type="predicted"/>
<dbReference type="Proteomes" id="UP000289738">
    <property type="component" value="Chromosome A01"/>
</dbReference>
<protein>
    <recommendedName>
        <fullName evidence="12">BED-type domain-containing protein</fullName>
    </recommendedName>
</protein>
<evidence type="ECO:0000256" key="6">
    <source>
        <dbReference type="ARBA" id="ARBA00023015"/>
    </source>
</evidence>
<feature type="domain" description="BED-type" evidence="12">
    <location>
        <begin position="45"/>
        <end position="100"/>
    </location>
</feature>
<keyword evidence="3" id="KW-0479">Metal-binding</keyword>
<dbReference type="Pfam" id="PF14372">
    <property type="entry name" value="hAT-like_RNase-H"/>
    <property type="match status" value="1"/>
</dbReference>
<organism evidence="13 14">
    <name type="scientific">Arachis hypogaea</name>
    <name type="common">Peanut</name>
    <dbReference type="NCBI Taxonomy" id="3818"/>
    <lineage>
        <taxon>Eukaryota</taxon>
        <taxon>Viridiplantae</taxon>
        <taxon>Streptophyta</taxon>
        <taxon>Embryophyta</taxon>
        <taxon>Tracheophyta</taxon>
        <taxon>Spermatophyta</taxon>
        <taxon>Magnoliopsida</taxon>
        <taxon>eudicotyledons</taxon>
        <taxon>Gunneridae</taxon>
        <taxon>Pentapetalae</taxon>
        <taxon>rosids</taxon>
        <taxon>fabids</taxon>
        <taxon>Fabales</taxon>
        <taxon>Fabaceae</taxon>
        <taxon>Papilionoideae</taxon>
        <taxon>50 kb inversion clade</taxon>
        <taxon>dalbergioids sensu lato</taxon>
        <taxon>Dalbergieae</taxon>
        <taxon>Pterocarpus clade</taxon>
        <taxon>Arachis</taxon>
    </lineage>
</organism>
<dbReference type="PANTHER" id="PTHR46481:SF11">
    <property type="entry name" value="ZINC FINGER BED DOMAIN-CONTAINING PROTEIN RICESLEEPER 2-LIKE"/>
    <property type="match status" value="1"/>
</dbReference>
<sequence>MSSTNMDVVAQDVAAEEQQQEPPVEATANFIPDESASIENSNKSSVKSVYWQYFTRFQEGKDWKAKCNHCKSVLGANPRNGTTNLKNHVLHYCKRIKLANSRQSTIADSLSKHVRSAADAFVFDPSYTRRCIAKAICMHEYPLSFVEHVGMKEVYASMQPTFKVPSRNTIKKDIFEMYELEKLNMTKLMDGNDSRVAVTTDMWTSNQEKGYMVVTAHYIDSSWILQMRVLSFTYVPAPHTSEVLSNALMKVLLEWNIDRKLSTITLDNCSTNDAMVDELLGRLDSKYLLLGGSMLHMRCCAHILNLIVKDGLTLVKESVEKIRGSVVYWTSTPKRHETFVSWCSKSNIQFTKKLALDCPTRWNSTYVMLETAWLYRNVFPRLKQKDPNYKSLPSNEEWDLAKEICGKLKLFYDVTQLFSGTQVPTANIYFNKVCDINVALKKWSASPNPLISNMACSMRVKFDKYWEEIHGMMGVAVILDPRYKLARLEYKFSMLCQNQDECLSKIERIKQICYDLLHEYQQNPSNSSNAFEDSTQELQMTAEQDDDAAYQLYIRQKKRENGLFVKTEFDHYIEEDVHPLSADFDILSWWKVNGARFPTLQRIARDIFAIPVSTVASESSFSTSGRVIAPHRGSLHEDTVEALMCNQNWLWAAYRQRGGKPDYQTANDNDDAVSEVID</sequence>
<accession>A0A445ETL9</accession>
<dbReference type="GO" id="GO:0003677">
    <property type="term" value="F:DNA binding"/>
    <property type="evidence" value="ECO:0007669"/>
    <property type="project" value="UniProtKB-KW"/>
</dbReference>
<dbReference type="EMBL" id="SDMP01000001">
    <property type="protein sequence ID" value="RYR78840.1"/>
    <property type="molecule type" value="Genomic_DNA"/>
</dbReference>
<keyword evidence="7" id="KW-0238">DNA-binding</keyword>
<name>A0A445ETL9_ARAHY</name>
<feature type="region of interest" description="Disordered" evidence="11">
    <location>
        <begin position="1"/>
        <end position="25"/>
    </location>
</feature>
<keyword evidence="4 10" id="KW-0863">Zinc-finger</keyword>
<evidence type="ECO:0000256" key="7">
    <source>
        <dbReference type="ARBA" id="ARBA00023125"/>
    </source>
</evidence>
<dbReference type="InterPro" id="IPR036236">
    <property type="entry name" value="Znf_C2H2_sf"/>
</dbReference>
<dbReference type="PROSITE" id="PS50808">
    <property type="entry name" value="ZF_BED"/>
    <property type="match status" value="1"/>
</dbReference>
<evidence type="ECO:0000259" key="12">
    <source>
        <dbReference type="PROSITE" id="PS50808"/>
    </source>
</evidence>